<sequence length="211" mass="21498">MNAKGSIDVGKVIDGGRVNGLQIGLLIMCGLCLVLDGFDVQAMGYVAPAIIHAWGISKASMGPVFGASLFGLMLGALGLSVLADKIGRRPVPIGATFAFGCLMLATTRVTNIDALLVLRFVTGLALGCIMPNAMSLAGEFSAARMRVTSMMLISCGFTAGAAAGGFVSAALIPAFGWPSVFIAGGVLPLILALAMAIWLPESTSSWSSSIA</sequence>
<dbReference type="Gene3D" id="1.20.1250.20">
    <property type="entry name" value="MFS general substrate transporter like domains"/>
    <property type="match status" value="1"/>
</dbReference>
<name>A0A6S7B4E9_9BURK</name>
<evidence type="ECO:0000313" key="7">
    <source>
        <dbReference type="EMBL" id="CAB3787729.1"/>
    </source>
</evidence>
<feature type="transmembrane region" description="Helical" evidence="5">
    <location>
        <begin position="180"/>
        <end position="199"/>
    </location>
</feature>
<dbReference type="Pfam" id="PF07690">
    <property type="entry name" value="MFS_1"/>
    <property type="match status" value="1"/>
</dbReference>
<feature type="transmembrane region" description="Helical" evidence="5">
    <location>
        <begin position="150"/>
        <end position="174"/>
    </location>
</feature>
<feature type="transmembrane region" description="Helical" evidence="5">
    <location>
        <begin position="116"/>
        <end position="138"/>
    </location>
</feature>
<dbReference type="AlphaFoldDB" id="A0A6S7B4E9"/>
<evidence type="ECO:0000256" key="1">
    <source>
        <dbReference type="ARBA" id="ARBA00004141"/>
    </source>
</evidence>
<dbReference type="PROSITE" id="PS00216">
    <property type="entry name" value="SUGAR_TRANSPORT_1"/>
    <property type="match status" value="1"/>
</dbReference>
<accession>A0A6S7B4E9</accession>
<keyword evidence="4 5" id="KW-0472">Membrane</keyword>
<dbReference type="PROSITE" id="PS50850">
    <property type="entry name" value="MFS"/>
    <property type="match status" value="1"/>
</dbReference>
<keyword evidence="3 5" id="KW-1133">Transmembrane helix</keyword>
<protein>
    <submittedName>
        <fullName evidence="7">4-hydroxybenzoate transporter PcaK</fullName>
    </submittedName>
</protein>
<organism evidence="7 8">
    <name type="scientific">Pararobbsia alpina</name>
    <dbReference type="NCBI Taxonomy" id="621374"/>
    <lineage>
        <taxon>Bacteria</taxon>
        <taxon>Pseudomonadati</taxon>
        <taxon>Pseudomonadota</taxon>
        <taxon>Betaproteobacteria</taxon>
        <taxon>Burkholderiales</taxon>
        <taxon>Burkholderiaceae</taxon>
        <taxon>Pararobbsia</taxon>
    </lineage>
</organism>
<dbReference type="InterPro" id="IPR036259">
    <property type="entry name" value="MFS_trans_sf"/>
</dbReference>
<dbReference type="InterPro" id="IPR011701">
    <property type="entry name" value="MFS"/>
</dbReference>
<evidence type="ECO:0000256" key="2">
    <source>
        <dbReference type="ARBA" id="ARBA00022692"/>
    </source>
</evidence>
<gene>
    <name evidence="7" type="primary">pcaK_2</name>
    <name evidence="7" type="ORF">LMG28138_02480</name>
</gene>
<evidence type="ECO:0000256" key="3">
    <source>
        <dbReference type="ARBA" id="ARBA00022989"/>
    </source>
</evidence>
<dbReference type="SUPFAM" id="SSF103473">
    <property type="entry name" value="MFS general substrate transporter"/>
    <property type="match status" value="1"/>
</dbReference>
<keyword evidence="2 5" id="KW-0812">Transmembrane</keyword>
<dbReference type="PANTHER" id="PTHR23508">
    <property type="entry name" value="CARBOXYLIC ACID TRANSPORTER PROTEIN HOMOLOG"/>
    <property type="match status" value="1"/>
</dbReference>
<dbReference type="Proteomes" id="UP000494115">
    <property type="component" value="Unassembled WGS sequence"/>
</dbReference>
<feature type="transmembrane region" description="Helical" evidence="5">
    <location>
        <begin position="21"/>
        <end position="44"/>
    </location>
</feature>
<dbReference type="PANTHER" id="PTHR23508:SF10">
    <property type="entry name" value="CARBOXYLIC ACID TRANSPORTER PROTEIN HOMOLOG"/>
    <property type="match status" value="1"/>
</dbReference>
<reference evidence="7 8" key="1">
    <citation type="submission" date="2020-04" db="EMBL/GenBank/DDBJ databases">
        <authorList>
            <person name="De Canck E."/>
        </authorList>
    </citation>
    <scope>NUCLEOTIDE SEQUENCE [LARGE SCALE GENOMIC DNA]</scope>
    <source>
        <strain evidence="7 8">LMG 28138</strain>
    </source>
</reference>
<proteinExistence type="predicted"/>
<dbReference type="EMBL" id="CADIKM010000009">
    <property type="protein sequence ID" value="CAB3787729.1"/>
    <property type="molecule type" value="Genomic_DNA"/>
</dbReference>
<comment type="subcellular location">
    <subcellularLocation>
        <location evidence="1">Membrane</location>
        <topology evidence="1">Multi-pass membrane protein</topology>
    </subcellularLocation>
</comment>
<evidence type="ECO:0000256" key="4">
    <source>
        <dbReference type="ARBA" id="ARBA00023136"/>
    </source>
</evidence>
<evidence type="ECO:0000313" key="8">
    <source>
        <dbReference type="Proteomes" id="UP000494115"/>
    </source>
</evidence>
<feature type="transmembrane region" description="Helical" evidence="5">
    <location>
        <begin position="64"/>
        <end position="83"/>
    </location>
</feature>
<dbReference type="InterPro" id="IPR020846">
    <property type="entry name" value="MFS_dom"/>
</dbReference>
<dbReference type="GO" id="GO:0046943">
    <property type="term" value="F:carboxylic acid transmembrane transporter activity"/>
    <property type="evidence" value="ECO:0007669"/>
    <property type="project" value="TreeGrafter"/>
</dbReference>
<keyword evidence="8" id="KW-1185">Reference proteome</keyword>
<evidence type="ECO:0000259" key="6">
    <source>
        <dbReference type="PROSITE" id="PS50850"/>
    </source>
</evidence>
<feature type="transmembrane region" description="Helical" evidence="5">
    <location>
        <begin position="90"/>
        <end position="110"/>
    </location>
</feature>
<dbReference type="PROSITE" id="PS00217">
    <property type="entry name" value="SUGAR_TRANSPORT_2"/>
    <property type="match status" value="1"/>
</dbReference>
<evidence type="ECO:0000256" key="5">
    <source>
        <dbReference type="SAM" id="Phobius"/>
    </source>
</evidence>
<feature type="domain" description="Major facilitator superfamily (MFS) profile" evidence="6">
    <location>
        <begin position="25"/>
        <end position="211"/>
    </location>
</feature>
<dbReference type="GO" id="GO:0005886">
    <property type="term" value="C:plasma membrane"/>
    <property type="evidence" value="ECO:0007669"/>
    <property type="project" value="TreeGrafter"/>
</dbReference>
<dbReference type="InterPro" id="IPR005829">
    <property type="entry name" value="Sugar_transporter_CS"/>
</dbReference>